<proteinExistence type="predicted"/>
<protein>
    <submittedName>
        <fullName evidence="1">Uncharacterized protein</fullName>
    </submittedName>
</protein>
<dbReference type="KEGG" id="apb:SAR116_1683"/>
<keyword evidence="2" id="KW-1185">Reference proteome</keyword>
<evidence type="ECO:0000313" key="2">
    <source>
        <dbReference type="Proteomes" id="UP000007460"/>
    </source>
</evidence>
<evidence type="ECO:0000313" key="1">
    <source>
        <dbReference type="EMBL" id="ADE39926.1"/>
    </source>
</evidence>
<dbReference type="STRING" id="488538.SAR116_1683"/>
<dbReference type="Proteomes" id="UP000007460">
    <property type="component" value="Chromosome"/>
</dbReference>
<sequence length="418" mass="47240">MVVLGYLAHPGPQQLKMIFSFRAIRFLAFVMTALLPMSVEARTVTVEFALDPPKSKLEQKIFLDRARLTAQVQMLELYFADVSFALSIVRDPHQGRLESILRNGYYKSSDVTGFENIKRKKINNKWHFVFSGNIPDDPPQISDNDLVEKIQQLVKTQSSLITPEFAIELSLAYPDLNLYASAMKLWRVNYLGHSYAMFPGQNSLSPKNFEFSGRALRAEGIPTELSGIFSLLDEAPFNPYICQTLLPALATKKLPALADALYPNCVVLEKISFYLGRIKIEPKKRNMTRMPSVDMLDGAINEFDNLKATNTLDNDTWLTHLIINSFGTVPASFELGEQNLATESSEIILESLEFEDESKTILQIEKLEEIELSEAFQSFEQAPTITAMRELSDMLNEAGYPVISEIFKLQASNSKRKK</sequence>
<organism evidence="1 2">
    <name type="scientific">Puniceispirillum marinum (strain IMCC1322)</name>
    <dbReference type="NCBI Taxonomy" id="488538"/>
    <lineage>
        <taxon>Bacteria</taxon>
        <taxon>Pseudomonadati</taxon>
        <taxon>Pseudomonadota</taxon>
        <taxon>Alphaproteobacteria</taxon>
        <taxon>Candidatus Puniceispirillales</taxon>
        <taxon>Candidatus Puniceispirillaceae</taxon>
        <taxon>Candidatus Puniceispirillum</taxon>
    </lineage>
</organism>
<name>D5BUH9_PUNMI</name>
<dbReference type="AlphaFoldDB" id="D5BUH9"/>
<reference evidence="1 2" key="1">
    <citation type="journal article" date="2010" name="J. Bacteriol.">
        <title>Complete genome sequence of "Candidatus Puniceispirillum marinum" IMCC1322, a representative of the SAR116 clade in the Alphaproteobacteria.</title>
        <authorList>
            <person name="Oh H.M."/>
            <person name="Kwon K.K."/>
            <person name="Kang I."/>
            <person name="Kang S.G."/>
            <person name="Lee J.H."/>
            <person name="Kim S.J."/>
            <person name="Cho J.C."/>
        </authorList>
    </citation>
    <scope>NUCLEOTIDE SEQUENCE [LARGE SCALE GENOMIC DNA]</scope>
    <source>
        <strain evidence="1 2">IMCC1322</strain>
    </source>
</reference>
<dbReference type="HOGENOM" id="CLU_656995_0_0_5"/>
<gene>
    <name evidence="1" type="ordered locus">SAR116_1683</name>
</gene>
<accession>D5BUH9</accession>
<dbReference type="EMBL" id="CP001751">
    <property type="protein sequence ID" value="ADE39926.1"/>
    <property type="molecule type" value="Genomic_DNA"/>
</dbReference>